<keyword evidence="7" id="KW-0472">Membrane</keyword>
<dbReference type="SUPFAM" id="SSF48264">
    <property type="entry name" value="Cytochrome P450"/>
    <property type="match status" value="1"/>
</dbReference>
<dbReference type="InterPro" id="IPR050364">
    <property type="entry name" value="Cytochrome_P450_fung"/>
</dbReference>
<feature type="binding site" description="axial binding residue" evidence="5">
    <location>
        <position position="475"/>
    </location>
    <ligand>
        <name>heme</name>
        <dbReference type="ChEBI" id="CHEBI:30413"/>
    </ligand>
    <ligandPart>
        <name>Fe</name>
        <dbReference type="ChEBI" id="CHEBI:18248"/>
    </ligandPart>
</feature>
<keyword evidence="3 6" id="KW-0560">Oxidoreductase</keyword>
<dbReference type="STRING" id="576137.A0A1L7XCY4"/>
<dbReference type="Pfam" id="PF00067">
    <property type="entry name" value="p450"/>
    <property type="match status" value="1"/>
</dbReference>
<comment type="similarity">
    <text evidence="1 6">Belongs to the cytochrome P450 family.</text>
</comment>
<evidence type="ECO:0000313" key="9">
    <source>
        <dbReference type="Proteomes" id="UP000184330"/>
    </source>
</evidence>
<accession>A0A1L7XCY4</accession>
<dbReference type="PRINTS" id="PR00463">
    <property type="entry name" value="EP450I"/>
</dbReference>
<keyword evidence="2 5" id="KW-0479">Metal-binding</keyword>
<organism evidence="8 9">
    <name type="scientific">Phialocephala subalpina</name>
    <dbReference type="NCBI Taxonomy" id="576137"/>
    <lineage>
        <taxon>Eukaryota</taxon>
        <taxon>Fungi</taxon>
        <taxon>Dikarya</taxon>
        <taxon>Ascomycota</taxon>
        <taxon>Pezizomycotina</taxon>
        <taxon>Leotiomycetes</taxon>
        <taxon>Helotiales</taxon>
        <taxon>Mollisiaceae</taxon>
        <taxon>Phialocephala</taxon>
        <taxon>Phialocephala fortinii species complex</taxon>
    </lineage>
</organism>
<feature type="transmembrane region" description="Helical" evidence="7">
    <location>
        <begin position="12"/>
        <end position="34"/>
    </location>
</feature>
<dbReference type="Gene3D" id="1.10.630.10">
    <property type="entry name" value="Cytochrome P450"/>
    <property type="match status" value="1"/>
</dbReference>
<dbReference type="EMBL" id="FJOG01000022">
    <property type="protein sequence ID" value="CZR62882.1"/>
    <property type="molecule type" value="Genomic_DNA"/>
</dbReference>
<comment type="cofactor">
    <cofactor evidence="5">
        <name>heme</name>
        <dbReference type="ChEBI" id="CHEBI:30413"/>
    </cofactor>
</comment>
<gene>
    <name evidence="8" type="ORF">PAC_12779</name>
</gene>
<evidence type="ECO:0000256" key="6">
    <source>
        <dbReference type="RuleBase" id="RU000461"/>
    </source>
</evidence>
<dbReference type="GO" id="GO:0020037">
    <property type="term" value="F:heme binding"/>
    <property type="evidence" value="ECO:0007669"/>
    <property type="project" value="InterPro"/>
</dbReference>
<keyword evidence="5 6" id="KW-0349">Heme</keyword>
<evidence type="ECO:0000313" key="8">
    <source>
        <dbReference type="EMBL" id="CZR62882.1"/>
    </source>
</evidence>
<keyword evidence="7" id="KW-0812">Transmembrane</keyword>
<evidence type="ECO:0000256" key="7">
    <source>
        <dbReference type="SAM" id="Phobius"/>
    </source>
</evidence>
<proteinExistence type="inferred from homology"/>
<dbReference type="Proteomes" id="UP000184330">
    <property type="component" value="Unassembled WGS sequence"/>
</dbReference>
<dbReference type="InterPro" id="IPR001128">
    <property type="entry name" value="Cyt_P450"/>
</dbReference>
<dbReference type="GO" id="GO:0016705">
    <property type="term" value="F:oxidoreductase activity, acting on paired donors, with incorporation or reduction of molecular oxygen"/>
    <property type="evidence" value="ECO:0007669"/>
    <property type="project" value="InterPro"/>
</dbReference>
<evidence type="ECO:0000256" key="5">
    <source>
        <dbReference type="PIRSR" id="PIRSR602401-1"/>
    </source>
</evidence>
<sequence length="534" mass="59706">MNSFPEALLNRSGSWGFAVLGGGMILLAVGLWLYNSQGSKSKYPLPPGPKGSPIIGNLRQVPAERSWVQFAKWAEEYKSDIIYVNLLGQPVIVLNSVKSAVDLLDKKGVIYSDRPSFAVLEALGFKNNLALIGDGTQWRKLRKAYGKFLSARSSLVYRDAQQKHAHEMADEIEKCPEKWHGYLSRFATRVIFSMAFAIEVADEDDPYFNLAEKMGWILSNMGNNGITVLDIAPWGKSNLAATFGEKYGLMRPVTVVEHLPRWIGKFITSVKYVHDYAPTIEEFHQRPFDAVMRNFKAGTLEPSFVGRLIEARETNKADEEEAIKSFTNAELKGTGGSLYSAGQDTTYSTETIFVMAMVLTPKVQTLAQKEIDAVTGGTRLPTFDDWKTLPIVERIVYETMRFHPAVPNGVPHRTLKEDVYRDMYIPKANAWAMLHDPDVYKDPFKFNPDRFLPVSKGGLSEPIPVGHFGFGRRVCPGQYLGFASVWIVVATILAKFNISPVKDKDGKDIMPKLEFSTGITSHPAPFSCIFTPRN</sequence>
<evidence type="ECO:0000256" key="3">
    <source>
        <dbReference type="ARBA" id="ARBA00023002"/>
    </source>
</evidence>
<dbReference type="GO" id="GO:0005506">
    <property type="term" value="F:iron ion binding"/>
    <property type="evidence" value="ECO:0007669"/>
    <property type="project" value="InterPro"/>
</dbReference>
<dbReference type="AlphaFoldDB" id="A0A1L7XCY4"/>
<dbReference type="InterPro" id="IPR017972">
    <property type="entry name" value="Cyt_P450_CS"/>
</dbReference>
<dbReference type="PANTHER" id="PTHR46300">
    <property type="entry name" value="P450, PUTATIVE (EUROFUNG)-RELATED-RELATED"/>
    <property type="match status" value="1"/>
</dbReference>
<evidence type="ECO:0000256" key="4">
    <source>
        <dbReference type="ARBA" id="ARBA00023004"/>
    </source>
</evidence>
<dbReference type="OrthoDB" id="2789670at2759"/>
<dbReference type="InterPro" id="IPR002401">
    <property type="entry name" value="Cyt_P450_E_grp-I"/>
</dbReference>
<dbReference type="GO" id="GO:0004497">
    <property type="term" value="F:monooxygenase activity"/>
    <property type="evidence" value="ECO:0007669"/>
    <property type="project" value="UniProtKB-KW"/>
</dbReference>
<dbReference type="CDD" id="cd11065">
    <property type="entry name" value="CYP64-like"/>
    <property type="match status" value="1"/>
</dbReference>
<reference evidence="8 9" key="1">
    <citation type="submission" date="2016-03" db="EMBL/GenBank/DDBJ databases">
        <authorList>
            <person name="Ploux O."/>
        </authorList>
    </citation>
    <scope>NUCLEOTIDE SEQUENCE [LARGE SCALE GENOMIC DNA]</scope>
    <source>
        <strain evidence="8 9">UAMH 11012</strain>
    </source>
</reference>
<keyword evidence="4 5" id="KW-0408">Iron</keyword>
<evidence type="ECO:0000256" key="2">
    <source>
        <dbReference type="ARBA" id="ARBA00022723"/>
    </source>
</evidence>
<name>A0A1L7XCY4_9HELO</name>
<dbReference type="PROSITE" id="PS00086">
    <property type="entry name" value="CYTOCHROME_P450"/>
    <property type="match status" value="1"/>
</dbReference>
<evidence type="ECO:0000256" key="1">
    <source>
        <dbReference type="ARBA" id="ARBA00010617"/>
    </source>
</evidence>
<keyword evidence="7" id="KW-1133">Transmembrane helix</keyword>
<dbReference type="InterPro" id="IPR036396">
    <property type="entry name" value="Cyt_P450_sf"/>
</dbReference>
<keyword evidence="9" id="KW-1185">Reference proteome</keyword>
<dbReference type="PANTHER" id="PTHR46300:SF5">
    <property type="entry name" value="CYTOCHROME P450"/>
    <property type="match status" value="1"/>
</dbReference>
<protein>
    <submittedName>
        <fullName evidence="8">Related to cytochrome p450</fullName>
    </submittedName>
</protein>
<keyword evidence="6" id="KW-0503">Monooxygenase</keyword>